<dbReference type="PANTHER" id="PTHR30562">
    <property type="entry name" value="UVRC/OXIDOREDUCTASE"/>
    <property type="match status" value="1"/>
</dbReference>
<dbReference type="PROSITE" id="PS50165">
    <property type="entry name" value="UVRC"/>
    <property type="match status" value="1"/>
</dbReference>
<keyword evidence="5 7" id="KW-0234">DNA repair</keyword>
<sequence>MKDSKPKRADFKSQIKDFPSSPGIYIMKNKSKEIIYVGKARNLKNRVGSYFNSGKDIKTSFLVSQIYTIEYTVTENEYEALLLENNLIKQWKPRFNIDLKDGKSYPVIRITGHEYPRVFRTRSIVEDGSSYFGPFPDVKSIDRYMELIDKLFPLRKCKGTLKKREAPCLYYHIKRCPAPCVDYISLEEYKSRVRKVRSLLSGKTVMLEKELKKEMGDASAELNFEKAAEIRDVLLAIEKLNMEQRIVDFDERSRDYIGTAYSGNDYSFAVMQMRGGRLLGRDIFRSSYAGDPEDALTEFVLQYYGTGRKELPETLFLSHTDVPLLKDFFRIEKGRDNLIRPAEDKRDQSVMKMAEDNALIDLDKLMMEKGNIPALEELQLLLNLPVLPRRIEGFDIAQLNGQFTVASLVSFKDGNPDKKNYRRLKMKSLDGKIDDYKSIAEAVSRRYTRVINEDLERPDLILIDGGKGQVNAAHSVLKALNLDIPLAGLAKKEELIFMPGFDKPVDLPEGNPALRVLQYVRDETHRFATGYNKTLRKSRLTLSSLESVPGIGQKRSTKLLKAYGSLQGIYEQKSEDIASTAGVSQDVAETLKSYLSEKLKPSS</sequence>
<dbReference type="EMBL" id="JACHGJ010000011">
    <property type="protein sequence ID" value="MBB6482311.1"/>
    <property type="molecule type" value="Genomic_DNA"/>
</dbReference>
<dbReference type="Pfam" id="PF02151">
    <property type="entry name" value="UVR"/>
    <property type="match status" value="1"/>
</dbReference>
<dbReference type="InterPro" id="IPR001162">
    <property type="entry name" value="UvrC_RNase_H_dom"/>
</dbReference>
<evidence type="ECO:0000256" key="1">
    <source>
        <dbReference type="ARBA" id="ARBA00022490"/>
    </source>
</evidence>
<dbReference type="SUPFAM" id="SSF47781">
    <property type="entry name" value="RuvA domain 2-like"/>
    <property type="match status" value="1"/>
</dbReference>
<dbReference type="SMART" id="SM00465">
    <property type="entry name" value="GIYc"/>
    <property type="match status" value="1"/>
</dbReference>
<dbReference type="GO" id="GO:0003677">
    <property type="term" value="F:DNA binding"/>
    <property type="evidence" value="ECO:0007669"/>
    <property type="project" value="UniProtKB-UniRule"/>
</dbReference>
<dbReference type="CDD" id="cd10434">
    <property type="entry name" value="GIY-YIG_UvrC_Cho"/>
    <property type="match status" value="1"/>
</dbReference>
<comment type="caution">
    <text evidence="11">The sequence shown here is derived from an EMBL/GenBank/DDBJ whole genome shotgun (WGS) entry which is preliminary data.</text>
</comment>
<dbReference type="PROSITE" id="PS50151">
    <property type="entry name" value="UVR"/>
    <property type="match status" value="1"/>
</dbReference>
<dbReference type="GO" id="GO:0009381">
    <property type="term" value="F:excinuclease ABC activity"/>
    <property type="evidence" value="ECO:0007669"/>
    <property type="project" value="UniProtKB-UniRule"/>
</dbReference>
<dbReference type="AlphaFoldDB" id="A0A841RFZ7"/>
<keyword evidence="3 7" id="KW-0228">DNA excision</keyword>
<evidence type="ECO:0000256" key="4">
    <source>
        <dbReference type="ARBA" id="ARBA00022881"/>
    </source>
</evidence>
<dbReference type="SUPFAM" id="SSF82771">
    <property type="entry name" value="GIY-YIG endonuclease"/>
    <property type="match status" value="1"/>
</dbReference>
<dbReference type="GO" id="GO:0006289">
    <property type="term" value="P:nucleotide-excision repair"/>
    <property type="evidence" value="ECO:0007669"/>
    <property type="project" value="UniProtKB-UniRule"/>
</dbReference>
<dbReference type="InterPro" id="IPR050066">
    <property type="entry name" value="UvrABC_protein_C"/>
</dbReference>
<evidence type="ECO:0000256" key="3">
    <source>
        <dbReference type="ARBA" id="ARBA00022769"/>
    </source>
</evidence>
<feature type="domain" description="UvrC family homology region profile" evidence="10">
    <location>
        <begin position="256"/>
        <end position="477"/>
    </location>
</feature>
<gene>
    <name evidence="7" type="primary">uvrC</name>
    <name evidence="11" type="ORF">HNR50_004004</name>
</gene>
<organism evidence="11 12">
    <name type="scientific">Spirochaeta isovalerica</name>
    <dbReference type="NCBI Taxonomy" id="150"/>
    <lineage>
        <taxon>Bacteria</taxon>
        <taxon>Pseudomonadati</taxon>
        <taxon>Spirochaetota</taxon>
        <taxon>Spirochaetia</taxon>
        <taxon>Spirochaetales</taxon>
        <taxon>Spirochaetaceae</taxon>
        <taxon>Spirochaeta</taxon>
    </lineage>
</organism>
<dbReference type="NCBIfam" id="TIGR00194">
    <property type="entry name" value="uvrC"/>
    <property type="match status" value="1"/>
</dbReference>
<dbReference type="SUPFAM" id="SSF46600">
    <property type="entry name" value="C-terminal UvrC-binding domain of UvrB"/>
    <property type="match status" value="1"/>
</dbReference>
<keyword evidence="2 7" id="KW-0227">DNA damage</keyword>
<accession>A0A841RFZ7</accession>
<evidence type="ECO:0000256" key="6">
    <source>
        <dbReference type="ARBA" id="ARBA00023236"/>
    </source>
</evidence>
<evidence type="ECO:0000259" key="9">
    <source>
        <dbReference type="PROSITE" id="PS50164"/>
    </source>
</evidence>
<dbReference type="GO" id="GO:0009432">
    <property type="term" value="P:SOS response"/>
    <property type="evidence" value="ECO:0007669"/>
    <property type="project" value="UniProtKB-UniRule"/>
</dbReference>
<dbReference type="InterPro" id="IPR035901">
    <property type="entry name" value="GIY-YIG_endonuc_sf"/>
</dbReference>
<keyword evidence="4 7" id="KW-0267">Excision nuclease</keyword>
<protein>
    <recommendedName>
        <fullName evidence="7">UvrABC system protein C</fullName>
        <shortName evidence="7">Protein UvrC</shortName>
    </recommendedName>
    <alternativeName>
        <fullName evidence="7">Excinuclease ABC subunit C</fullName>
    </alternativeName>
</protein>
<keyword evidence="1 7" id="KW-0963">Cytoplasm</keyword>
<keyword evidence="6 7" id="KW-0742">SOS response</keyword>
<comment type="subunit">
    <text evidence="7">Interacts with UvrB in an incision complex.</text>
</comment>
<dbReference type="GO" id="GO:0009380">
    <property type="term" value="C:excinuclease repair complex"/>
    <property type="evidence" value="ECO:0007669"/>
    <property type="project" value="InterPro"/>
</dbReference>
<dbReference type="Pfam" id="PF01541">
    <property type="entry name" value="GIY-YIG"/>
    <property type="match status" value="1"/>
</dbReference>
<comment type="function">
    <text evidence="7">The UvrABC repair system catalyzes the recognition and processing of DNA lesions. UvrC both incises the 5' and 3' sides of the lesion. The N-terminal half is responsible for the 3' incision and the C-terminal half is responsible for the 5' incision.</text>
</comment>
<dbReference type="InterPro" id="IPR036876">
    <property type="entry name" value="UVR_dom_sf"/>
</dbReference>
<dbReference type="InterPro" id="IPR001943">
    <property type="entry name" value="UVR_dom"/>
</dbReference>
<keyword evidence="12" id="KW-1185">Reference proteome</keyword>
<dbReference type="InterPro" id="IPR004791">
    <property type="entry name" value="UvrC"/>
</dbReference>
<dbReference type="GO" id="GO:0005737">
    <property type="term" value="C:cytoplasm"/>
    <property type="evidence" value="ECO:0007669"/>
    <property type="project" value="UniProtKB-SubCell"/>
</dbReference>
<proteinExistence type="inferred from homology"/>
<comment type="subcellular location">
    <subcellularLocation>
        <location evidence="7">Cytoplasm</location>
    </subcellularLocation>
</comment>
<dbReference type="InterPro" id="IPR010994">
    <property type="entry name" value="RuvA_2-like"/>
</dbReference>
<dbReference type="Gene3D" id="4.10.860.10">
    <property type="entry name" value="UVR domain"/>
    <property type="match status" value="1"/>
</dbReference>
<dbReference type="Pfam" id="PF14520">
    <property type="entry name" value="HHH_5"/>
    <property type="match status" value="1"/>
</dbReference>
<evidence type="ECO:0000256" key="5">
    <source>
        <dbReference type="ARBA" id="ARBA00023204"/>
    </source>
</evidence>
<dbReference type="InterPro" id="IPR038476">
    <property type="entry name" value="UvrC_RNase_H_dom_sf"/>
</dbReference>
<evidence type="ECO:0000256" key="2">
    <source>
        <dbReference type="ARBA" id="ARBA00022763"/>
    </source>
</evidence>
<name>A0A841RFZ7_9SPIO</name>
<dbReference type="Gene3D" id="3.40.1440.10">
    <property type="entry name" value="GIY-YIG endonuclease"/>
    <property type="match status" value="1"/>
</dbReference>
<dbReference type="Gene3D" id="3.30.420.340">
    <property type="entry name" value="UvrC, RNAse H endonuclease domain"/>
    <property type="match status" value="1"/>
</dbReference>
<feature type="domain" description="UVR" evidence="8">
    <location>
        <begin position="205"/>
        <end position="240"/>
    </location>
</feature>
<dbReference type="InterPro" id="IPR047296">
    <property type="entry name" value="GIY-YIG_UvrC_Cho"/>
</dbReference>
<evidence type="ECO:0000313" key="12">
    <source>
        <dbReference type="Proteomes" id="UP000587760"/>
    </source>
</evidence>
<dbReference type="Pfam" id="PF22920">
    <property type="entry name" value="UvrC_RNaseH"/>
    <property type="match status" value="1"/>
</dbReference>
<reference evidence="11 12" key="1">
    <citation type="submission" date="2020-08" db="EMBL/GenBank/DDBJ databases">
        <title>Genomic Encyclopedia of Type Strains, Phase IV (KMG-IV): sequencing the most valuable type-strain genomes for metagenomic binning, comparative biology and taxonomic classification.</title>
        <authorList>
            <person name="Goeker M."/>
        </authorList>
    </citation>
    <scope>NUCLEOTIDE SEQUENCE [LARGE SCALE GENOMIC DNA]</scope>
    <source>
        <strain evidence="11 12">DSM 2461</strain>
    </source>
</reference>
<dbReference type="InterPro" id="IPR000305">
    <property type="entry name" value="GIY-YIG_endonuc"/>
</dbReference>
<evidence type="ECO:0000313" key="11">
    <source>
        <dbReference type="EMBL" id="MBB6482311.1"/>
    </source>
</evidence>
<dbReference type="PROSITE" id="PS50164">
    <property type="entry name" value="GIY_YIG"/>
    <property type="match status" value="1"/>
</dbReference>
<dbReference type="HAMAP" id="MF_00203">
    <property type="entry name" value="UvrC"/>
    <property type="match status" value="1"/>
</dbReference>
<dbReference type="RefSeq" id="WP_184748548.1">
    <property type="nucleotide sequence ID" value="NZ_JACHGJ010000011.1"/>
</dbReference>
<feature type="domain" description="GIY-YIG" evidence="9">
    <location>
        <begin position="20"/>
        <end position="97"/>
    </location>
</feature>
<dbReference type="PANTHER" id="PTHR30562:SF1">
    <property type="entry name" value="UVRABC SYSTEM PROTEIN C"/>
    <property type="match status" value="1"/>
</dbReference>
<dbReference type="Gene3D" id="1.10.150.20">
    <property type="entry name" value="5' to 3' exonuclease, C-terminal subdomain"/>
    <property type="match status" value="1"/>
</dbReference>
<evidence type="ECO:0000259" key="8">
    <source>
        <dbReference type="PROSITE" id="PS50151"/>
    </source>
</evidence>
<evidence type="ECO:0000259" key="10">
    <source>
        <dbReference type="PROSITE" id="PS50165"/>
    </source>
</evidence>
<evidence type="ECO:0000256" key="7">
    <source>
        <dbReference type="HAMAP-Rule" id="MF_00203"/>
    </source>
</evidence>
<comment type="similarity">
    <text evidence="7">Belongs to the UvrC family.</text>
</comment>
<dbReference type="FunFam" id="3.40.1440.10:FF:000001">
    <property type="entry name" value="UvrABC system protein C"/>
    <property type="match status" value="1"/>
</dbReference>
<dbReference type="Proteomes" id="UP000587760">
    <property type="component" value="Unassembled WGS sequence"/>
</dbReference>
<dbReference type="Pfam" id="PF08459">
    <property type="entry name" value="UvrC_RNaseH_dom"/>
    <property type="match status" value="1"/>
</dbReference>